<dbReference type="InterPro" id="IPR016024">
    <property type="entry name" value="ARM-type_fold"/>
</dbReference>
<feature type="domain" description="DNA-dependent protein kinase catalytic subunit CC1/2" evidence="1">
    <location>
        <begin position="26"/>
        <end position="252"/>
    </location>
</feature>
<dbReference type="Proteomes" id="UP001190700">
    <property type="component" value="Unassembled WGS sequence"/>
</dbReference>
<accession>A0AAE0FTZ9</accession>
<dbReference type="Pfam" id="PF20502">
    <property type="entry name" value="DNAPKcs_CC1-2"/>
    <property type="match status" value="1"/>
</dbReference>
<evidence type="ECO:0000313" key="3">
    <source>
        <dbReference type="Proteomes" id="UP001190700"/>
    </source>
</evidence>
<evidence type="ECO:0000313" key="2">
    <source>
        <dbReference type="EMBL" id="KAK3265692.1"/>
    </source>
</evidence>
<organism evidence="2 3">
    <name type="scientific">Cymbomonas tetramitiformis</name>
    <dbReference type="NCBI Taxonomy" id="36881"/>
    <lineage>
        <taxon>Eukaryota</taxon>
        <taxon>Viridiplantae</taxon>
        <taxon>Chlorophyta</taxon>
        <taxon>Pyramimonadophyceae</taxon>
        <taxon>Pyramimonadales</taxon>
        <taxon>Pyramimonadaceae</taxon>
        <taxon>Cymbomonas</taxon>
    </lineage>
</organism>
<dbReference type="InterPro" id="IPR046803">
    <property type="entry name" value="DNAPKcs_CC1-2"/>
</dbReference>
<evidence type="ECO:0000259" key="1">
    <source>
        <dbReference type="Pfam" id="PF20502"/>
    </source>
</evidence>
<proteinExistence type="predicted"/>
<dbReference type="SUPFAM" id="SSF48371">
    <property type="entry name" value="ARM repeat"/>
    <property type="match status" value="1"/>
</dbReference>
<gene>
    <name evidence="2" type="ORF">CYMTET_25646</name>
</gene>
<reference evidence="2 3" key="1">
    <citation type="journal article" date="2015" name="Genome Biol. Evol.">
        <title>Comparative Genomics of a Bacterivorous Green Alga Reveals Evolutionary Causalities and Consequences of Phago-Mixotrophic Mode of Nutrition.</title>
        <authorList>
            <person name="Burns J.A."/>
            <person name="Paasch A."/>
            <person name="Narechania A."/>
            <person name="Kim E."/>
        </authorList>
    </citation>
    <scope>NUCLEOTIDE SEQUENCE [LARGE SCALE GENOMIC DNA]</scope>
    <source>
        <strain evidence="2 3">PLY_AMNH</strain>
    </source>
</reference>
<name>A0AAE0FTZ9_9CHLO</name>
<dbReference type="EMBL" id="LGRX02013742">
    <property type="protein sequence ID" value="KAK3265692.1"/>
    <property type="molecule type" value="Genomic_DNA"/>
</dbReference>
<keyword evidence="3" id="KW-1185">Reference proteome</keyword>
<dbReference type="AlphaFoldDB" id="A0AAE0FTZ9"/>
<sequence length="1152" mass="121985">MRTRCAREQACLADLEQARTPPRPREVVTRQLFSPLAWQLVRWFTKNQSHEYAETATLLDAVVQGLTRAEGGQLQELCAQLTAEFARWSIKHSSARGAVDPAGNVPALLRRLYTCLAHPEPSQRLGAAQALHFLLRDVLRRHPLLLEVHILELLYQACRSLRLASADPPACGAAPTTAKVIRQLTRLTLQLADRAAVSRAGRFASLAELVGWLFLETGRSEAWARAESMKAFAALCLCLPERHASLRDWYHAQQLRAAGAGADAAAGHPLAHCLAAQTTEAARGALPHSFHVVARGGEAGNSVQQLRELGAWLDGLGALLQWVAWALRAGLLLPEDALLGGADTRGNPEGRAMAMITIFLERCAPRLYGAPLEAGGFAAWAGGRESEGVEEHGWERCCRGVAMVTLRLMLLALQLLEDGPPGGPAGPEGGFLLPLEEHGAEEAFARLVTCALLRPQELGVAEADPVATERLQRTAGRLVVVLRQPARRGVDGAGRASAASARRRMHRQMCETLREAAAHPGGAYDLGCVQLLGSRWTALPEGLAGGATPPSAPFLELAAAETLVHGWSEVAQGGVLQAVLGGRGVNAAGAPELPYRLAAVAYALGAPCGPRQRAVAGAILSLALTLQLPPGELLQMLLNDRRWHARLGLGEDDAMETGDDLEGAAASKGLSPGEALLHNFSEVVVDWCVFHADAYVGPLFDAILRAATPSATAAVAGNARVSTRLLKLMLTAVANPSLDASAPGQGSGGGGVKSVGDPRRGQLLQACLRCLPTLDPLLHAPGPIKVESQLLLLELLRRLLTVASAPAEKAAQPQAEESAPAPWSMRFPPEAMALGRRVVVVTLTSEDGGVRQESAQLLPHLLGVGDEAGMQELLGAVRRLVAVLPARGARGLVAHSAEHGAYLELRSALLSALQRLTGAGGGAAKGSAHLLRELMPVLCRDATDTSVVTALEVVVAAPWERAPADAQAVAQELAGLAWEVISGRAEEAGTVTARRVMNHLVLVPLLRRARGDFRAAFFEERMGALLGLLDGPSAASAAPPAAADAAVICRECGFRLLQVMYDLEDKVVVQERLVGRVGGNKEVAKRAFAGMKLPGAPGGTPLNELAARQEAFNCYAALVTCTQKQEKQFEKLFPAPSGSTSLWSYLVDNSMV</sequence>
<comment type="caution">
    <text evidence="2">The sequence shown here is derived from an EMBL/GenBank/DDBJ whole genome shotgun (WGS) entry which is preliminary data.</text>
</comment>
<protein>
    <recommendedName>
        <fullName evidence="1">DNA-dependent protein kinase catalytic subunit CC1/2 domain-containing protein</fullName>
    </recommendedName>
</protein>